<reference evidence="5" key="1">
    <citation type="submission" date="2015-09" db="EMBL/GenBank/DDBJ databases">
        <authorList>
            <person name="Fill T.P."/>
            <person name="Baretta J.F."/>
            <person name="de Almeida L.G."/>
            <person name="Rocha M."/>
            <person name="de Souza D.H."/>
            <person name="Malavazi I."/>
            <person name="Cerdeira L.T."/>
            <person name="Hong H."/>
            <person name="Samborskyy M."/>
            <person name="de Vasconcelos A.T."/>
            <person name="Leadlay P."/>
            <person name="Rodrigues-Filho E."/>
        </authorList>
    </citation>
    <scope>NUCLEOTIDE SEQUENCE [LARGE SCALE GENOMIC DNA]</scope>
    <source>
        <strain evidence="5">LaBioMMi 136</strain>
    </source>
</reference>
<organism evidence="4 5">
    <name type="scientific">Penicillium brasilianum</name>
    <dbReference type="NCBI Taxonomy" id="104259"/>
    <lineage>
        <taxon>Eukaryota</taxon>
        <taxon>Fungi</taxon>
        <taxon>Dikarya</taxon>
        <taxon>Ascomycota</taxon>
        <taxon>Pezizomycotina</taxon>
        <taxon>Eurotiomycetes</taxon>
        <taxon>Eurotiomycetidae</taxon>
        <taxon>Eurotiales</taxon>
        <taxon>Aspergillaceae</taxon>
        <taxon>Penicillium</taxon>
    </lineage>
</organism>
<dbReference type="GO" id="GO:0000329">
    <property type="term" value="C:fungal-type vacuole membrane"/>
    <property type="evidence" value="ECO:0007669"/>
    <property type="project" value="TreeGrafter"/>
</dbReference>
<dbReference type="PANTHER" id="PTHR20772:SF4">
    <property type="entry name" value="HYPOTHETICAL AMINO ACID TRANSPORTER (EUROFUNG)"/>
    <property type="match status" value="1"/>
</dbReference>
<dbReference type="InterPro" id="IPR011701">
    <property type="entry name" value="MFS"/>
</dbReference>
<dbReference type="GO" id="GO:0022857">
    <property type="term" value="F:transmembrane transporter activity"/>
    <property type="evidence" value="ECO:0007669"/>
    <property type="project" value="InterPro"/>
</dbReference>
<dbReference type="SUPFAM" id="SSF103473">
    <property type="entry name" value="MFS general substrate transporter"/>
    <property type="match status" value="1"/>
</dbReference>
<feature type="transmembrane region" description="Helical" evidence="3">
    <location>
        <begin position="163"/>
        <end position="183"/>
    </location>
</feature>
<feature type="region of interest" description="Disordered" evidence="2">
    <location>
        <begin position="534"/>
        <end position="568"/>
    </location>
</feature>
<comment type="subcellular location">
    <subcellularLocation>
        <location evidence="1">Membrane</location>
        <topology evidence="1">Multi-pass membrane protein</topology>
    </subcellularLocation>
</comment>
<proteinExistence type="predicted"/>
<dbReference type="PANTHER" id="PTHR20772">
    <property type="entry name" value="PROTEIN FMP42"/>
    <property type="match status" value="1"/>
</dbReference>
<keyword evidence="3" id="KW-0812">Transmembrane</keyword>
<dbReference type="Pfam" id="PF07690">
    <property type="entry name" value="MFS_1"/>
    <property type="match status" value="1"/>
</dbReference>
<dbReference type="AlphaFoldDB" id="A0A1S9RE41"/>
<feature type="transmembrane region" description="Helical" evidence="3">
    <location>
        <begin position="195"/>
        <end position="216"/>
    </location>
</feature>
<gene>
    <name evidence="4" type="ORF">PEBR_35898</name>
</gene>
<feature type="transmembrane region" description="Helical" evidence="3">
    <location>
        <begin position="347"/>
        <end position="369"/>
    </location>
</feature>
<accession>A0A1S9RE41</accession>
<feature type="transmembrane region" description="Helical" evidence="3">
    <location>
        <begin position="507"/>
        <end position="528"/>
    </location>
</feature>
<evidence type="ECO:0000256" key="3">
    <source>
        <dbReference type="SAM" id="Phobius"/>
    </source>
</evidence>
<dbReference type="Proteomes" id="UP000190744">
    <property type="component" value="Unassembled WGS sequence"/>
</dbReference>
<comment type="caution">
    <text evidence="4">The sequence shown here is derived from an EMBL/GenBank/DDBJ whole genome shotgun (WGS) entry which is preliminary data.</text>
</comment>
<feature type="transmembrane region" description="Helical" evidence="3">
    <location>
        <begin position="53"/>
        <end position="73"/>
    </location>
</feature>
<feature type="transmembrane region" description="Helical" evidence="3">
    <location>
        <begin position="108"/>
        <end position="128"/>
    </location>
</feature>
<evidence type="ECO:0000313" key="5">
    <source>
        <dbReference type="Proteomes" id="UP000190744"/>
    </source>
</evidence>
<keyword evidence="3" id="KW-0472">Membrane</keyword>
<keyword evidence="3" id="KW-1133">Transmembrane helix</keyword>
<feature type="transmembrane region" description="Helical" evidence="3">
    <location>
        <begin position="228"/>
        <end position="248"/>
    </location>
</feature>
<dbReference type="InterPro" id="IPR052599">
    <property type="entry name" value="SLC43A_AATransporter"/>
</dbReference>
<dbReference type="Gene3D" id="1.20.1250.20">
    <property type="entry name" value="MFS general substrate transporter like domains"/>
    <property type="match status" value="1"/>
</dbReference>
<feature type="transmembrane region" description="Helical" evidence="3">
    <location>
        <begin position="466"/>
        <end position="487"/>
    </location>
</feature>
<name>A0A1S9RE41_PENBI</name>
<sequence length="568" mass="62435">MSLSQNNFAHAEIGREEEADNIDNLPAIVSREGGYCLCIQPQTALPDDTKVQIVFTIVACSLASRIVFGFAALKPVLIEEGVFHDLRGDENLHGDGNLCPEQDLKLNLFYTIGSITANISSILTGAILDRLGSRFCNILGCVNLFLGCVVMAVSFHFSRYRWLFVGNFFLALGGTCIFIPAFQVANAFPHYSGRIVALVTGAFDVSAAIFLIYHVAYKASYQSLTPCIFFLWFTVVPVLLVIGFIGIMPREGYGSSVLPKKQLGHTDDHFDHINFTRNEVNNIEENYSAGSKRYLRLRARLSKFQRLLDTNKNIKQRAQSADSQKDTKQVWGTLHDLPARQQMVSPWFVLITLMTILQMVRMNYFIATIRIQYEFLLASTARAMHINDFFDIALPLGGILSTPIVGYLLDKLSLESILGLITVSTTIIGALNCVPSAGAGYVTVILFVLLRPLYYSAMSDYATKVFGFATFGRVYGTIICLSGLATFSQYGLDALTQGPFEGNPTPVNAALALAGLFVGFTLVSFVTVSGRRLRSEGAGGSSEEEEEQLLLADGPDERPGYNAVVDTR</sequence>
<dbReference type="InterPro" id="IPR036259">
    <property type="entry name" value="MFS_trans_sf"/>
</dbReference>
<feature type="transmembrane region" description="Helical" evidence="3">
    <location>
        <begin position="389"/>
        <end position="409"/>
    </location>
</feature>
<feature type="transmembrane region" description="Helical" evidence="3">
    <location>
        <begin position="135"/>
        <end position="157"/>
    </location>
</feature>
<evidence type="ECO:0000256" key="2">
    <source>
        <dbReference type="SAM" id="MobiDB-lite"/>
    </source>
</evidence>
<evidence type="ECO:0000256" key="1">
    <source>
        <dbReference type="ARBA" id="ARBA00004141"/>
    </source>
</evidence>
<protein>
    <submittedName>
        <fullName evidence="4">Putative MFS transporter</fullName>
    </submittedName>
</protein>
<feature type="transmembrane region" description="Helical" evidence="3">
    <location>
        <begin position="438"/>
        <end position="454"/>
    </location>
</feature>
<evidence type="ECO:0000313" key="4">
    <source>
        <dbReference type="EMBL" id="OOQ83656.1"/>
    </source>
</evidence>
<dbReference type="EMBL" id="LJBN01000194">
    <property type="protein sequence ID" value="OOQ83656.1"/>
    <property type="molecule type" value="Genomic_DNA"/>
</dbReference>